<gene>
    <name evidence="1" type="ORF">J2W88_000905</name>
    <name evidence="2" type="ORF">J2W93_000905</name>
</gene>
<dbReference type="PIRSF" id="PIRSF029288">
    <property type="entry name" value="SciE_ImpE"/>
    <property type="match status" value="1"/>
</dbReference>
<comment type="caution">
    <text evidence="1">The sequence shown here is derived from an EMBL/GenBank/DDBJ whole genome shotgun (WGS) entry which is preliminary data.</text>
</comment>
<evidence type="ECO:0000313" key="3">
    <source>
        <dbReference type="Proteomes" id="UP001249076"/>
    </source>
</evidence>
<organism evidence="1 4">
    <name type="scientific">Acidovorax delafieldii</name>
    <name type="common">Pseudomonas delafieldii</name>
    <dbReference type="NCBI Taxonomy" id="47920"/>
    <lineage>
        <taxon>Bacteria</taxon>
        <taxon>Pseudomonadati</taxon>
        <taxon>Pseudomonadota</taxon>
        <taxon>Betaproteobacteria</taxon>
        <taxon>Burkholderiales</taxon>
        <taxon>Comamonadaceae</taxon>
        <taxon>Acidovorax</taxon>
    </lineage>
</organism>
<dbReference type="Gene3D" id="1.25.40.10">
    <property type="entry name" value="Tetratricopeptide repeat domain"/>
    <property type="match status" value="1"/>
</dbReference>
<evidence type="ECO:0000313" key="2">
    <source>
        <dbReference type="EMBL" id="MDR6836084.1"/>
    </source>
</evidence>
<dbReference type="InterPro" id="IPR011990">
    <property type="entry name" value="TPR-like_helical_dom_sf"/>
</dbReference>
<dbReference type="EMBL" id="JAVDTL010000001">
    <property type="protein sequence ID" value="MDR6765647.1"/>
    <property type="molecule type" value="Genomic_DNA"/>
</dbReference>
<keyword evidence="3" id="KW-1185">Reference proteome</keyword>
<dbReference type="Pfam" id="PF07024">
    <property type="entry name" value="ImpE"/>
    <property type="match status" value="1"/>
</dbReference>
<accession>A0AAJ2EZY6</accession>
<dbReference type="InterPro" id="IPR009211">
    <property type="entry name" value="TagJ"/>
</dbReference>
<proteinExistence type="predicted"/>
<dbReference type="Proteomes" id="UP001253458">
    <property type="component" value="Unassembled WGS sequence"/>
</dbReference>
<sequence>MTAILFDSQSPLDLQLHRVKDAIRAEPSKASLRTYYFQLLAVLGDWDRALAQLQVCAQLDPKAIPMAHAYREAMRCELLRTEVFEGRRTPYILGEPSAWLSYMVDALKAQAEGTPDAALQLRAQALDMAPARSGKLNAEPFEWLSDSDSRLGPVLEFHTNGCYYWVPFSAVRSISMEKPADLRDLVWQPAELVLVNDSTLRGLVPTRYPLQAHDDDGLRLARRTEWSEISDDHVAGSGQRMWVSDQGDHALLDVRTISFVD</sequence>
<reference evidence="1 3" key="1">
    <citation type="submission" date="2023-07" db="EMBL/GenBank/DDBJ databases">
        <title>Sorghum-associated microbial communities from plants grown in Nebraska, USA.</title>
        <authorList>
            <person name="Schachtman D."/>
        </authorList>
    </citation>
    <scope>NUCLEOTIDE SEQUENCE</scope>
    <source>
        <strain evidence="2 3">BE105</strain>
        <strain evidence="1">BE69</strain>
    </source>
</reference>
<evidence type="ECO:0000313" key="1">
    <source>
        <dbReference type="EMBL" id="MDR6765647.1"/>
    </source>
</evidence>
<evidence type="ECO:0000313" key="4">
    <source>
        <dbReference type="Proteomes" id="UP001253458"/>
    </source>
</evidence>
<protein>
    <submittedName>
        <fullName evidence="1">Type VI secretion system protein ImpE</fullName>
    </submittedName>
</protein>
<dbReference type="EMBL" id="JAVDTS010000001">
    <property type="protein sequence ID" value="MDR6836084.1"/>
    <property type="molecule type" value="Genomic_DNA"/>
</dbReference>
<dbReference type="SUPFAM" id="SSF144059">
    <property type="entry name" value="ImpE-like"/>
    <property type="match status" value="1"/>
</dbReference>
<dbReference type="RefSeq" id="WP_209816334.1">
    <property type="nucleotide sequence ID" value="NZ_JAVDTL010000001.1"/>
</dbReference>
<dbReference type="Proteomes" id="UP001249076">
    <property type="component" value="Unassembled WGS sequence"/>
</dbReference>
<name>A0AAJ2EZY6_ACIDE</name>
<dbReference type="AlphaFoldDB" id="A0AAJ2EZY6"/>